<dbReference type="InterPro" id="IPR036291">
    <property type="entry name" value="NAD(P)-bd_dom_sf"/>
</dbReference>
<dbReference type="PANTHER" id="PTHR43761:SF1">
    <property type="entry name" value="D-ISOMER SPECIFIC 2-HYDROXYACID DEHYDROGENASE CATALYTIC DOMAIN-CONTAINING PROTEIN-RELATED"/>
    <property type="match status" value="1"/>
</dbReference>
<gene>
    <name evidence="5" type="ORF">S06H3_51423</name>
</gene>
<comment type="caution">
    <text evidence="5">The sequence shown here is derived from an EMBL/GenBank/DDBJ whole genome shotgun (WGS) entry which is preliminary data.</text>
</comment>
<keyword evidence="3" id="KW-0520">NAD</keyword>
<dbReference type="InterPro" id="IPR029753">
    <property type="entry name" value="D-isomer_DH_CS"/>
</dbReference>
<keyword evidence="2" id="KW-0560">Oxidoreductase</keyword>
<evidence type="ECO:0000256" key="2">
    <source>
        <dbReference type="ARBA" id="ARBA00023002"/>
    </source>
</evidence>
<feature type="non-terminal residue" evidence="5">
    <location>
        <position position="1"/>
    </location>
</feature>
<evidence type="ECO:0000259" key="4">
    <source>
        <dbReference type="Pfam" id="PF02826"/>
    </source>
</evidence>
<evidence type="ECO:0000256" key="3">
    <source>
        <dbReference type="ARBA" id="ARBA00023027"/>
    </source>
</evidence>
<sequence>LLKSTHHMFNEKTIGKMKNTAYLVNTGRGGLVDQKALYNALKSGEIAGAALDVMEEEPPKANEPLFTLDNVIITPHIAGYSEGSVIELRNRVFGEVITVLKGGQPNAWVNRKEMSK</sequence>
<dbReference type="AlphaFoldDB" id="X1MY22"/>
<proteinExistence type="inferred from homology"/>
<protein>
    <recommendedName>
        <fullName evidence="4">D-isomer specific 2-hydroxyacid dehydrogenase NAD-binding domain-containing protein</fullName>
    </recommendedName>
</protein>
<name>X1MY22_9ZZZZ</name>
<dbReference type="PROSITE" id="PS00671">
    <property type="entry name" value="D_2_HYDROXYACID_DH_3"/>
    <property type="match status" value="1"/>
</dbReference>
<reference evidence="5" key="1">
    <citation type="journal article" date="2014" name="Front. Microbiol.">
        <title>High frequency of phylogenetically diverse reductive dehalogenase-homologous genes in deep subseafloor sedimentary metagenomes.</title>
        <authorList>
            <person name="Kawai M."/>
            <person name="Futagami T."/>
            <person name="Toyoda A."/>
            <person name="Takaki Y."/>
            <person name="Nishi S."/>
            <person name="Hori S."/>
            <person name="Arai W."/>
            <person name="Tsubouchi T."/>
            <person name="Morono Y."/>
            <person name="Uchiyama I."/>
            <person name="Ito T."/>
            <person name="Fujiyama A."/>
            <person name="Inagaki F."/>
            <person name="Takami H."/>
        </authorList>
    </citation>
    <scope>NUCLEOTIDE SEQUENCE</scope>
    <source>
        <strain evidence="5">Expedition CK06-06</strain>
    </source>
</reference>
<dbReference type="PANTHER" id="PTHR43761">
    <property type="entry name" value="D-ISOMER SPECIFIC 2-HYDROXYACID DEHYDROGENASE FAMILY PROTEIN (AFU_ORTHOLOGUE AFUA_1G13630)"/>
    <property type="match status" value="1"/>
</dbReference>
<organism evidence="5">
    <name type="scientific">marine sediment metagenome</name>
    <dbReference type="NCBI Taxonomy" id="412755"/>
    <lineage>
        <taxon>unclassified sequences</taxon>
        <taxon>metagenomes</taxon>
        <taxon>ecological metagenomes</taxon>
    </lineage>
</organism>
<dbReference type="InterPro" id="IPR006140">
    <property type="entry name" value="D-isomer_DH_NAD-bd"/>
</dbReference>
<dbReference type="GO" id="GO:0016491">
    <property type="term" value="F:oxidoreductase activity"/>
    <property type="evidence" value="ECO:0007669"/>
    <property type="project" value="UniProtKB-KW"/>
</dbReference>
<evidence type="ECO:0000313" key="5">
    <source>
        <dbReference type="EMBL" id="GAI36188.1"/>
    </source>
</evidence>
<evidence type="ECO:0000256" key="1">
    <source>
        <dbReference type="ARBA" id="ARBA00005854"/>
    </source>
</evidence>
<dbReference type="Pfam" id="PF02826">
    <property type="entry name" value="2-Hacid_dh_C"/>
    <property type="match status" value="1"/>
</dbReference>
<accession>X1MY22</accession>
<dbReference type="EMBL" id="BARV01032627">
    <property type="protein sequence ID" value="GAI36188.1"/>
    <property type="molecule type" value="Genomic_DNA"/>
</dbReference>
<dbReference type="InterPro" id="IPR050418">
    <property type="entry name" value="D-iso_2-hydroxyacid_DH_PdxB"/>
</dbReference>
<feature type="domain" description="D-isomer specific 2-hydroxyacid dehydrogenase NAD-binding" evidence="4">
    <location>
        <begin position="3"/>
        <end position="78"/>
    </location>
</feature>
<dbReference type="GO" id="GO:0051287">
    <property type="term" value="F:NAD binding"/>
    <property type="evidence" value="ECO:0007669"/>
    <property type="project" value="InterPro"/>
</dbReference>
<dbReference type="Gene3D" id="3.40.50.720">
    <property type="entry name" value="NAD(P)-binding Rossmann-like Domain"/>
    <property type="match status" value="2"/>
</dbReference>
<comment type="similarity">
    <text evidence="1">Belongs to the D-isomer specific 2-hydroxyacid dehydrogenase family.</text>
</comment>
<dbReference type="SUPFAM" id="SSF51735">
    <property type="entry name" value="NAD(P)-binding Rossmann-fold domains"/>
    <property type="match status" value="1"/>
</dbReference>